<proteinExistence type="predicted"/>
<dbReference type="RefSeq" id="WP_093846890.1">
    <property type="nucleotide sequence ID" value="NZ_FOSG01000001.1"/>
</dbReference>
<evidence type="ECO:0000259" key="1">
    <source>
        <dbReference type="PROSITE" id="PS50075"/>
    </source>
</evidence>
<evidence type="ECO:0000313" key="2">
    <source>
        <dbReference type="EMBL" id="SFJ78250.1"/>
    </source>
</evidence>
<organism evidence="2 3">
    <name type="scientific">Streptomyces pini</name>
    <dbReference type="NCBI Taxonomy" id="1520580"/>
    <lineage>
        <taxon>Bacteria</taxon>
        <taxon>Bacillati</taxon>
        <taxon>Actinomycetota</taxon>
        <taxon>Actinomycetes</taxon>
        <taxon>Kitasatosporales</taxon>
        <taxon>Streptomycetaceae</taxon>
        <taxon>Streptomyces</taxon>
    </lineage>
</organism>
<name>A0A1I3U5G1_9ACTN</name>
<gene>
    <name evidence="2" type="ORF">SAMN05192584_101302</name>
</gene>
<sequence>MSHGTGETAGEITGETAEEITGEITRFLTDALRRPVGPDDDYFELGLVDSLFALELVTYVEQRFDLTVEVEDLDLDSFRTARRLTAFVRRKTGAETPDRTRAGDR</sequence>
<feature type="domain" description="Carrier" evidence="1">
    <location>
        <begin position="11"/>
        <end position="92"/>
    </location>
</feature>
<reference evidence="3" key="1">
    <citation type="submission" date="2016-10" db="EMBL/GenBank/DDBJ databases">
        <authorList>
            <person name="Varghese N."/>
            <person name="Submissions S."/>
        </authorList>
    </citation>
    <scope>NUCLEOTIDE SEQUENCE [LARGE SCALE GENOMIC DNA]</scope>
    <source>
        <strain evidence="3">PL19</strain>
    </source>
</reference>
<dbReference type="OrthoDB" id="677810at2"/>
<dbReference type="Proteomes" id="UP000198928">
    <property type="component" value="Unassembled WGS sequence"/>
</dbReference>
<dbReference type="SUPFAM" id="SSF47336">
    <property type="entry name" value="ACP-like"/>
    <property type="match status" value="1"/>
</dbReference>
<protein>
    <submittedName>
        <fullName evidence="2">Acyl carrier protein</fullName>
    </submittedName>
</protein>
<dbReference type="InterPro" id="IPR036736">
    <property type="entry name" value="ACP-like_sf"/>
</dbReference>
<dbReference type="PROSITE" id="PS50075">
    <property type="entry name" value="CARRIER"/>
    <property type="match status" value="1"/>
</dbReference>
<accession>A0A1I3U5G1</accession>
<dbReference type="Pfam" id="PF00550">
    <property type="entry name" value="PP-binding"/>
    <property type="match status" value="1"/>
</dbReference>
<dbReference type="Gene3D" id="1.10.1200.10">
    <property type="entry name" value="ACP-like"/>
    <property type="match status" value="1"/>
</dbReference>
<dbReference type="AlphaFoldDB" id="A0A1I3U5G1"/>
<dbReference type="EMBL" id="FOSG01000001">
    <property type="protein sequence ID" value="SFJ78250.1"/>
    <property type="molecule type" value="Genomic_DNA"/>
</dbReference>
<dbReference type="InterPro" id="IPR009081">
    <property type="entry name" value="PP-bd_ACP"/>
</dbReference>
<keyword evidence="3" id="KW-1185">Reference proteome</keyword>
<evidence type="ECO:0000313" key="3">
    <source>
        <dbReference type="Proteomes" id="UP000198928"/>
    </source>
</evidence>